<organism evidence="10 11">
    <name type="scientific">Paraliobacillus quinghaiensis</name>
    <dbReference type="NCBI Taxonomy" id="470815"/>
    <lineage>
        <taxon>Bacteria</taxon>
        <taxon>Bacillati</taxon>
        <taxon>Bacillota</taxon>
        <taxon>Bacilli</taxon>
        <taxon>Bacillales</taxon>
        <taxon>Bacillaceae</taxon>
        <taxon>Paraliobacillus</taxon>
    </lineage>
</organism>
<dbReference type="InterPro" id="IPR011835">
    <property type="entry name" value="GS/SS"/>
</dbReference>
<dbReference type="EMBL" id="BMLG01000001">
    <property type="protein sequence ID" value="GGM19116.1"/>
    <property type="molecule type" value="Genomic_DNA"/>
</dbReference>
<feature type="binding site" evidence="7">
    <location>
        <position position="17"/>
    </location>
    <ligand>
        <name>ADP-alpha-D-glucose</name>
        <dbReference type="ChEBI" id="CHEBI:57498"/>
    </ligand>
</feature>
<dbReference type="Pfam" id="PF08323">
    <property type="entry name" value="Glyco_transf_5"/>
    <property type="match status" value="1"/>
</dbReference>
<evidence type="ECO:0000259" key="9">
    <source>
        <dbReference type="Pfam" id="PF08323"/>
    </source>
</evidence>
<dbReference type="Pfam" id="PF00534">
    <property type="entry name" value="Glycos_transf_1"/>
    <property type="match status" value="1"/>
</dbReference>
<dbReference type="PANTHER" id="PTHR45825">
    <property type="entry name" value="GRANULE-BOUND STARCH SYNTHASE 1, CHLOROPLASTIC/AMYLOPLASTIC"/>
    <property type="match status" value="1"/>
</dbReference>
<dbReference type="InterPro" id="IPR013534">
    <property type="entry name" value="Starch_synth_cat_dom"/>
</dbReference>
<comment type="function">
    <text evidence="2 7">Synthesizes alpha-1,4-glucan chains using ADP-glucose.</text>
</comment>
<feature type="domain" description="Glycosyl transferase family 1" evidence="8">
    <location>
        <begin position="284"/>
        <end position="441"/>
    </location>
</feature>
<dbReference type="NCBIfam" id="TIGR02095">
    <property type="entry name" value="glgA"/>
    <property type="match status" value="1"/>
</dbReference>
<accession>A0A917TD76</accession>
<evidence type="ECO:0000256" key="5">
    <source>
        <dbReference type="ARBA" id="ARBA00022679"/>
    </source>
</evidence>
<evidence type="ECO:0000256" key="3">
    <source>
        <dbReference type="ARBA" id="ARBA00010281"/>
    </source>
</evidence>
<dbReference type="CDD" id="cd03791">
    <property type="entry name" value="GT5_Glycogen_synthase_DULL1-like"/>
    <property type="match status" value="1"/>
</dbReference>
<dbReference type="EC" id="2.4.1.21" evidence="7"/>
<evidence type="ECO:0000259" key="8">
    <source>
        <dbReference type="Pfam" id="PF00534"/>
    </source>
</evidence>
<comment type="catalytic activity">
    <reaction evidence="1 7">
        <text>[(1-&gt;4)-alpha-D-glucosyl](n) + ADP-alpha-D-glucose = [(1-&gt;4)-alpha-D-glucosyl](n+1) + ADP + H(+)</text>
        <dbReference type="Rhea" id="RHEA:18189"/>
        <dbReference type="Rhea" id="RHEA-COMP:9584"/>
        <dbReference type="Rhea" id="RHEA-COMP:9587"/>
        <dbReference type="ChEBI" id="CHEBI:15378"/>
        <dbReference type="ChEBI" id="CHEBI:15444"/>
        <dbReference type="ChEBI" id="CHEBI:57498"/>
        <dbReference type="ChEBI" id="CHEBI:456216"/>
        <dbReference type="EC" id="2.4.1.21"/>
    </reaction>
</comment>
<evidence type="ECO:0000313" key="10">
    <source>
        <dbReference type="EMBL" id="GGM19116.1"/>
    </source>
</evidence>
<keyword evidence="6 7" id="KW-0320">Glycogen biosynthesis</keyword>
<reference evidence="10" key="1">
    <citation type="journal article" date="2014" name="Int. J. Syst. Evol. Microbiol.">
        <title>Complete genome sequence of Corynebacterium casei LMG S-19264T (=DSM 44701T), isolated from a smear-ripened cheese.</title>
        <authorList>
            <consortium name="US DOE Joint Genome Institute (JGI-PGF)"/>
            <person name="Walter F."/>
            <person name="Albersmeier A."/>
            <person name="Kalinowski J."/>
            <person name="Ruckert C."/>
        </authorList>
    </citation>
    <scope>NUCLEOTIDE SEQUENCE</scope>
    <source>
        <strain evidence="10">CGMCC 1.6333</strain>
    </source>
</reference>
<protein>
    <recommendedName>
        <fullName evidence="7">Glycogen synthase</fullName>
        <ecNumber evidence="7">2.4.1.21</ecNumber>
    </recommendedName>
    <alternativeName>
        <fullName evidence="7">Starch [bacterial glycogen] synthase</fullName>
    </alternativeName>
</protein>
<evidence type="ECO:0000256" key="1">
    <source>
        <dbReference type="ARBA" id="ARBA00001478"/>
    </source>
</evidence>
<feature type="domain" description="Starch synthase catalytic" evidence="9">
    <location>
        <begin position="4"/>
        <end position="233"/>
    </location>
</feature>
<keyword evidence="5 7" id="KW-0808">Transferase</keyword>
<gene>
    <name evidence="7 10" type="primary">glgA</name>
    <name evidence="10" type="ORF">GCM10011351_01170</name>
</gene>
<dbReference type="PANTHER" id="PTHR45825:SF11">
    <property type="entry name" value="ALPHA AMYLASE DOMAIN-CONTAINING PROTEIN"/>
    <property type="match status" value="1"/>
</dbReference>
<dbReference type="OrthoDB" id="9808590at2"/>
<evidence type="ECO:0000256" key="7">
    <source>
        <dbReference type="HAMAP-Rule" id="MF_00484"/>
    </source>
</evidence>
<keyword evidence="11" id="KW-1185">Reference proteome</keyword>
<reference evidence="10" key="2">
    <citation type="submission" date="2020-09" db="EMBL/GenBank/DDBJ databases">
        <authorList>
            <person name="Sun Q."/>
            <person name="Zhou Y."/>
        </authorList>
    </citation>
    <scope>NUCLEOTIDE SEQUENCE</scope>
    <source>
        <strain evidence="10">CGMCC 1.6333</strain>
    </source>
</reference>
<dbReference type="HAMAP" id="MF_00484">
    <property type="entry name" value="Glycogen_synth"/>
    <property type="match status" value="1"/>
</dbReference>
<keyword evidence="4 7" id="KW-0328">Glycosyltransferase</keyword>
<proteinExistence type="inferred from homology"/>
<comment type="caution">
    <text evidence="10">The sequence shown here is derived from an EMBL/GenBank/DDBJ whole genome shotgun (WGS) entry which is preliminary data.</text>
</comment>
<comment type="similarity">
    <text evidence="3 7">Belongs to the glycosyltransferase 1 family. Bacterial/plant glycogen synthase subfamily.</text>
</comment>
<dbReference type="InterPro" id="IPR001296">
    <property type="entry name" value="Glyco_trans_1"/>
</dbReference>
<dbReference type="GO" id="GO:0009011">
    <property type="term" value="F:alpha-1,4-glucan glucosyltransferase (ADP-glucose donor) activity"/>
    <property type="evidence" value="ECO:0007669"/>
    <property type="project" value="UniProtKB-UniRule"/>
</dbReference>
<evidence type="ECO:0000256" key="4">
    <source>
        <dbReference type="ARBA" id="ARBA00022676"/>
    </source>
</evidence>
<sequence length="475" mass="54677">MKNNIIFVASECTPFVKTGGLADVVGSLPQTLNQHENMEVRVILPLYKEIIEGWFDQLELMESFLVPVGWRNQEAKLYKLSYHGVVYYFIGNDYYFSRKGTYGYYDDGERFVFFSRAVVDALTKLDFKPTILHGHDWQAGLAVAFAKIQQPIEQLKTIFTIHNIKYQGIMQTEAYDELFNVPRNHIGGLEWNGLLNCMKAGLFHADKITTVSPSYAEEIKTPHYGEGLYPILTERHEDLVGIINGIDTDEYNPETDKHISFTYKQSQVKKKENKKSLQEKLGLPVNAEKPLYVIVTRLVEQKGLHLLQAIIDEFLQEDVQFILLGTGEHEFEDYFYHAAERNKERLVSYLGFDEGLARQLYAASDFFVMPSQFEPCGLSQLIALQYESVPIVRETGGLKDTVTPYNEHTRTGNGFSFANYNAHELLHVLRYSLEIYQNEEHWATLLQNVYNSHFSWNDSSLLYAELYEAVAPSKF</sequence>
<dbReference type="Proteomes" id="UP000618460">
    <property type="component" value="Unassembled WGS sequence"/>
</dbReference>
<evidence type="ECO:0000313" key="11">
    <source>
        <dbReference type="Proteomes" id="UP000618460"/>
    </source>
</evidence>
<dbReference type="GO" id="GO:0004373">
    <property type="term" value="F:alpha-1,4-glucan glucosyltransferase (UDP-glucose donor) activity"/>
    <property type="evidence" value="ECO:0007669"/>
    <property type="project" value="InterPro"/>
</dbReference>
<name>A0A917TD76_9BACI</name>
<comment type="pathway">
    <text evidence="7">Glycan biosynthesis; glycogen biosynthesis.</text>
</comment>
<dbReference type="AlphaFoldDB" id="A0A917TD76"/>
<evidence type="ECO:0000256" key="2">
    <source>
        <dbReference type="ARBA" id="ARBA00002764"/>
    </source>
</evidence>
<dbReference type="RefSeq" id="WP_117152668.1">
    <property type="nucleotide sequence ID" value="NZ_BMLG01000001.1"/>
</dbReference>
<evidence type="ECO:0000256" key="6">
    <source>
        <dbReference type="ARBA" id="ARBA00023056"/>
    </source>
</evidence>
<dbReference type="Gene3D" id="3.40.50.2000">
    <property type="entry name" value="Glycogen Phosphorylase B"/>
    <property type="match status" value="2"/>
</dbReference>
<dbReference type="GO" id="GO:0005978">
    <property type="term" value="P:glycogen biosynthetic process"/>
    <property type="evidence" value="ECO:0007669"/>
    <property type="project" value="UniProtKB-UniRule"/>
</dbReference>
<dbReference type="SUPFAM" id="SSF53756">
    <property type="entry name" value="UDP-Glycosyltransferase/glycogen phosphorylase"/>
    <property type="match status" value="1"/>
</dbReference>